<dbReference type="InterPro" id="IPR013221">
    <property type="entry name" value="Mur_ligase_cen"/>
</dbReference>
<accession>A0ABX0V4R1</accession>
<evidence type="ECO:0000259" key="14">
    <source>
        <dbReference type="Pfam" id="PF08245"/>
    </source>
</evidence>
<dbReference type="InterPro" id="IPR035911">
    <property type="entry name" value="MurE/MurF_N"/>
</dbReference>
<evidence type="ECO:0000256" key="11">
    <source>
        <dbReference type="RuleBase" id="RU004136"/>
    </source>
</evidence>
<keyword evidence="5 10" id="KW-0067">ATP-binding</keyword>
<evidence type="ECO:0000259" key="13">
    <source>
        <dbReference type="Pfam" id="PF02875"/>
    </source>
</evidence>
<feature type="domain" description="Mur ligase N-terminal catalytic" evidence="12">
    <location>
        <begin position="47"/>
        <end position="110"/>
    </location>
</feature>
<feature type="domain" description="Mur ligase C-terminal" evidence="13">
    <location>
        <begin position="367"/>
        <end position="478"/>
    </location>
</feature>
<comment type="catalytic activity">
    <reaction evidence="10 11">
        <text>D-alanyl-D-alanine + UDP-N-acetyl-alpha-D-muramoyl-L-alanyl-gamma-D-glutamyl-meso-2,6-diaminopimelate + ATP = UDP-N-acetyl-alpha-D-muramoyl-L-alanyl-gamma-D-glutamyl-meso-2,6-diaminopimeloyl-D-alanyl-D-alanine + ADP + phosphate + H(+)</text>
        <dbReference type="Rhea" id="RHEA:28374"/>
        <dbReference type="ChEBI" id="CHEBI:15378"/>
        <dbReference type="ChEBI" id="CHEBI:30616"/>
        <dbReference type="ChEBI" id="CHEBI:43474"/>
        <dbReference type="ChEBI" id="CHEBI:57822"/>
        <dbReference type="ChEBI" id="CHEBI:61386"/>
        <dbReference type="ChEBI" id="CHEBI:83905"/>
        <dbReference type="ChEBI" id="CHEBI:456216"/>
        <dbReference type="EC" id="6.3.2.10"/>
    </reaction>
</comment>
<dbReference type="RefSeq" id="WP_166955081.1">
    <property type="nucleotide sequence ID" value="NZ_JAASQI010000009.1"/>
</dbReference>
<evidence type="ECO:0000313" key="15">
    <source>
        <dbReference type="EMBL" id="NIJ59578.1"/>
    </source>
</evidence>
<comment type="caution">
    <text evidence="15">The sequence shown here is derived from an EMBL/GenBank/DDBJ whole genome shotgun (WGS) entry which is preliminary data.</text>
</comment>
<dbReference type="NCBIfam" id="NF010693">
    <property type="entry name" value="PRK14093.1"/>
    <property type="match status" value="1"/>
</dbReference>
<dbReference type="SUPFAM" id="SSF63418">
    <property type="entry name" value="MurE/MurF N-terminal domain"/>
    <property type="match status" value="1"/>
</dbReference>
<dbReference type="InterPro" id="IPR004101">
    <property type="entry name" value="Mur_ligase_C"/>
</dbReference>
<evidence type="ECO:0000256" key="9">
    <source>
        <dbReference type="ARBA" id="ARBA00023316"/>
    </source>
</evidence>
<sequence length="505" mass="52550">MTLAIRPGDADSVAPRAPQPPAEVLWSGLDLIPALNARAADGLPDRVTGISIDTRTLAPGDLFFAVRGGNSDGHAYVAQALENGAAAAVVDEAHAPQLQGTGPLYVVKDVLAALVSLGRAARARARAHVIAVTGSVGKTSTKEALRMALGGQGRTHASAASYNNHWGVPLSLARMPRRTQYGIFEIGMNAPGEVRPLSQMVRPHVAIVTTVGPVHLEYFPSVAAIADAKGEIFAGLEPGGVAILNRDNDQFERLKAHALASRAGRIVSFGEHEQADVRAQRIILKPEMTVVEAQVFGAPVVYRIGSPGRHIALNSLAVLAAVQAVDGDLALAALALGQLAPPEGRGERVRLSAPGGEFSDPEGAFLLIDESYNANPSSMTAALNMLGQADVGLRGRRIAVLADMLELGADSAGLHAALNGPIVDNDIDLVFAAGPAMHHLWRALAPETRGAYAETPAELEGAVLRTVRAGDAVMVKGSNGTKVSRIVAALKNHFPAVNTNGARTA</sequence>
<organism evidence="15 16">
    <name type="scientific">Pseudochelatococcus lubricantis</name>
    <dbReference type="NCBI Taxonomy" id="1538102"/>
    <lineage>
        <taxon>Bacteria</taxon>
        <taxon>Pseudomonadati</taxon>
        <taxon>Pseudomonadota</taxon>
        <taxon>Alphaproteobacteria</taxon>
        <taxon>Hyphomicrobiales</taxon>
        <taxon>Chelatococcaceae</taxon>
        <taxon>Pseudochelatococcus</taxon>
    </lineage>
</organism>
<dbReference type="Gene3D" id="3.90.190.20">
    <property type="entry name" value="Mur ligase, C-terminal domain"/>
    <property type="match status" value="1"/>
</dbReference>
<keyword evidence="1 10" id="KW-0963">Cytoplasm</keyword>
<evidence type="ECO:0000256" key="5">
    <source>
        <dbReference type="ARBA" id="ARBA00022840"/>
    </source>
</evidence>
<dbReference type="EMBL" id="JAASQI010000009">
    <property type="protein sequence ID" value="NIJ59578.1"/>
    <property type="molecule type" value="Genomic_DNA"/>
</dbReference>
<evidence type="ECO:0000256" key="2">
    <source>
        <dbReference type="ARBA" id="ARBA00022598"/>
    </source>
</evidence>
<dbReference type="EC" id="6.3.2.10" evidence="10 11"/>
<evidence type="ECO:0000259" key="12">
    <source>
        <dbReference type="Pfam" id="PF01225"/>
    </source>
</evidence>
<dbReference type="InterPro" id="IPR036565">
    <property type="entry name" value="Mur-like_cat_sf"/>
</dbReference>
<dbReference type="PANTHER" id="PTHR43024:SF1">
    <property type="entry name" value="UDP-N-ACETYLMURAMOYL-TRIPEPTIDE--D-ALANYL-D-ALANINE LIGASE"/>
    <property type="match status" value="1"/>
</dbReference>
<protein>
    <recommendedName>
        <fullName evidence="10 11">UDP-N-acetylmuramoyl-tripeptide--D-alanyl-D-alanine ligase</fullName>
        <ecNumber evidence="10 11">6.3.2.10</ecNumber>
    </recommendedName>
    <alternativeName>
        <fullName evidence="10">D-alanyl-D-alanine-adding enzyme</fullName>
    </alternativeName>
</protein>
<dbReference type="Gene3D" id="3.40.1390.10">
    <property type="entry name" value="MurE/MurF, N-terminal domain"/>
    <property type="match status" value="1"/>
</dbReference>
<keyword evidence="7 10" id="KW-0573">Peptidoglycan synthesis</keyword>
<evidence type="ECO:0000313" key="16">
    <source>
        <dbReference type="Proteomes" id="UP001429580"/>
    </source>
</evidence>
<keyword evidence="8 10" id="KW-0131">Cell cycle</keyword>
<dbReference type="PANTHER" id="PTHR43024">
    <property type="entry name" value="UDP-N-ACETYLMURAMOYL-TRIPEPTIDE--D-ALANYL-D-ALANINE LIGASE"/>
    <property type="match status" value="1"/>
</dbReference>
<dbReference type="Proteomes" id="UP001429580">
    <property type="component" value="Unassembled WGS sequence"/>
</dbReference>
<reference evidence="15 16" key="1">
    <citation type="submission" date="2020-03" db="EMBL/GenBank/DDBJ databases">
        <title>Genomic Encyclopedia of Type Strains, Phase IV (KMG-IV): sequencing the most valuable type-strain genomes for metagenomic binning, comparative biology and taxonomic classification.</title>
        <authorList>
            <person name="Goeker M."/>
        </authorList>
    </citation>
    <scope>NUCLEOTIDE SEQUENCE [LARGE SCALE GENOMIC DNA]</scope>
    <source>
        <strain evidence="15 16">DSM 103870</strain>
    </source>
</reference>
<dbReference type="InterPro" id="IPR000713">
    <property type="entry name" value="Mur_ligase_N"/>
</dbReference>
<dbReference type="InterPro" id="IPR036615">
    <property type="entry name" value="Mur_ligase_C_dom_sf"/>
</dbReference>
<evidence type="ECO:0000256" key="6">
    <source>
        <dbReference type="ARBA" id="ARBA00022960"/>
    </source>
</evidence>
<dbReference type="Gene3D" id="3.40.1190.10">
    <property type="entry name" value="Mur-like, catalytic domain"/>
    <property type="match status" value="1"/>
</dbReference>
<dbReference type="SUPFAM" id="SSF53623">
    <property type="entry name" value="MurD-like peptide ligases, catalytic domain"/>
    <property type="match status" value="1"/>
</dbReference>
<proteinExistence type="inferred from homology"/>
<dbReference type="InterPro" id="IPR005863">
    <property type="entry name" value="UDP-N-AcMur_synth"/>
</dbReference>
<dbReference type="Pfam" id="PF02875">
    <property type="entry name" value="Mur_ligase_C"/>
    <property type="match status" value="1"/>
</dbReference>
<name>A0ABX0V4R1_9HYPH</name>
<dbReference type="HAMAP" id="MF_02019">
    <property type="entry name" value="MurF"/>
    <property type="match status" value="1"/>
</dbReference>
<evidence type="ECO:0000256" key="1">
    <source>
        <dbReference type="ARBA" id="ARBA00022490"/>
    </source>
</evidence>
<comment type="function">
    <text evidence="10 11">Involved in cell wall formation. Catalyzes the final step in the synthesis of UDP-N-acetylmuramoyl-pentapeptide, the precursor of murein.</text>
</comment>
<keyword evidence="2 10" id="KW-0436">Ligase</keyword>
<comment type="subcellular location">
    <subcellularLocation>
        <location evidence="10 11">Cytoplasm</location>
    </subcellularLocation>
</comment>
<dbReference type="Pfam" id="PF01225">
    <property type="entry name" value="Mur_ligase"/>
    <property type="match status" value="1"/>
</dbReference>
<evidence type="ECO:0000256" key="3">
    <source>
        <dbReference type="ARBA" id="ARBA00022618"/>
    </source>
</evidence>
<keyword evidence="6 10" id="KW-0133">Cell shape</keyword>
<feature type="domain" description="Mur ligase central" evidence="14">
    <location>
        <begin position="132"/>
        <end position="322"/>
    </location>
</feature>
<keyword evidence="4 10" id="KW-0547">Nucleotide-binding</keyword>
<feature type="binding site" evidence="10">
    <location>
        <begin position="134"/>
        <end position="140"/>
    </location>
    <ligand>
        <name>ATP</name>
        <dbReference type="ChEBI" id="CHEBI:30616"/>
    </ligand>
</feature>
<dbReference type="InterPro" id="IPR051046">
    <property type="entry name" value="MurCDEF_CellWall_CoF430Synth"/>
</dbReference>
<dbReference type="SUPFAM" id="SSF53244">
    <property type="entry name" value="MurD-like peptide ligases, peptide-binding domain"/>
    <property type="match status" value="1"/>
</dbReference>
<evidence type="ECO:0000256" key="4">
    <source>
        <dbReference type="ARBA" id="ARBA00022741"/>
    </source>
</evidence>
<evidence type="ECO:0000256" key="7">
    <source>
        <dbReference type="ARBA" id="ARBA00022984"/>
    </source>
</evidence>
<dbReference type="NCBIfam" id="TIGR01143">
    <property type="entry name" value="murF"/>
    <property type="match status" value="1"/>
</dbReference>
<comment type="pathway">
    <text evidence="10 11">Cell wall biogenesis; peptidoglycan biosynthesis.</text>
</comment>
<dbReference type="GO" id="GO:0047480">
    <property type="term" value="F:UDP-N-acetylmuramoyl-tripeptide-D-alanyl-D-alanine ligase activity"/>
    <property type="evidence" value="ECO:0007669"/>
    <property type="project" value="UniProtKB-EC"/>
</dbReference>
<keyword evidence="3 10" id="KW-0132">Cell division</keyword>
<evidence type="ECO:0000256" key="8">
    <source>
        <dbReference type="ARBA" id="ARBA00023306"/>
    </source>
</evidence>
<keyword evidence="9 10" id="KW-0961">Cell wall biogenesis/degradation</keyword>
<gene>
    <name evidence="10" type="primary">murF</name>
    <name evidence="15" type="ORF">FHS82_003436</name>
</gene>
<evidence type="ECO:0000256" key="10">
    <source>
        <dbReference type="HAMAP-Rule" id="MF_02019"/>
    </source>
</evidence>
<keyword evidence="16" id="KW-1185">Reference proteome</keyword>
<comment type="similarity">
    <text evidence="10">Belongs to the MurCDEF family. MurF subfamily.</text>
</comment>
<dbReference type="Pfam" id="PF08245">
    <property type="entry name" value="Mur_ligase_M"/>
    <property type="match status" value="1"/>
</dbReference>